<dbReference type="InterPro" id="IPR018490">
    <property type="entry name" value="cNMP-bd_dom_sf"/>
</dbReference>
<dbReference type="GO" id="GO:0005249">
    <property type="term" value="F:voltage-gated potassium channel activity"/>
    <property type="evidence" value="ECO:0007669"/>
    <property type="project" value="TreeGrafter"/>
</dbReference>
<dbReference type="SUPFAM" id="SSF51206">
    <property type="entry name" value="cAMP-binding domain-like"/>
    <property type="match status" value="1"/>
</dbReference>
<name>A0AAD5S0M0_9FUNG</name>
<feature type="non-terminal residue" evidence="3">
    <location>
        <position position="1"/>
    </location>
</feature>
<keyword evidence="1" id="KW-0812">Transmembrane</keyword>
<keyword evidence="1" id="KW-0472">Membrane</keyword>
<dbReference type="Proteomes" id="UP001212841">
    <property type="component" value="Unassembled WGS sequence"/>
</dbReference>
<evidence type="ECO:0000313" key="3">
    <source>
        <dbReference type="EMBL" id="KAJ3026355.1"/>
    </source>
</evidence>
<dbReference type="InterPro" id="IPR000595">
    <property type="entry name" value="cNMP-bd_dom"/>
</dbReference>
<dbReference type="EMBL" id="JADGJD010003017">
    <property type="protein sequence ID" value="KAJ3026355.1"/>
    <property type="molecule type" value="Genomic_DNA"/>
</dbReference>
<accession>A0AAD5S0M0</accession>
<dbReference type="CDD" id="cd00038">
    <property type="entry name" value="CAP_ED"/>
    <property type="match status" value="1"/>
</dbReference>
<dbReference type="AlphaFoldDB" id="A0AAD5S0M0"/>
<feature type="transmembrane region" description="Helical" evidence="1">
    <location>
        <begin position="32"/>
        <end position="59"/>
    </location>
</feature>
<feature type="non-terminal residue" evidence="3">
    <location>
        <position position="203"/>
    </location>
</feature>
<dbReference type="Gene3D" id="2.60.120.10">
    <property type="entry name" value="Jelly Rolls"/>
    <property type="match status" value="1"/>
</dbReference>
<dbReference type="GO" id="GO:0003254">
    <property type="term" value="P:regulation of membrane depolarization"/>
    <property type="evidence" value="ECO:0007669"/>
    <property type="project" value="TreeGrafter"/>
</dbReference>
<sequence>EKWWDGYSLATVAAVANIFQFSYRPNKPAQQWVLIVLVIFGAVLYATIVGTISSFAFGLDASGRLYKQKLDEVTDYLRWKNVKEETQKKVLQYYEVKYRGKFFEEEEILGQMNDALRMEIAVHNCSGLINKVPFLRREERDGRDDIFLGRIASALHSNYYVKGDVICSQGESGDAMFFILYGSVIIIRDGKPVATIGPPNFFG</sequence>
<dbReference type="InterPro" id="IPR014710">
    <property type="entry name" value="RmlC-like_jellyroll"/>
</dbReference>
<dbReference type="PANTHER" id="PTHR45689">
    <property type="entry name" value="I[[H]] CHANNEL, ISOFORM E"/>
    <property type="match status" value="1"/>
</dbReference>
<dbReference type="PROSITE" id="PS00888">
    <property type="entry name" value="CNMP_BINDING_1"/>
    <property type="match status" value="1"/>
</dbReference>
<feature type="domain" description="Cyclic nucleotide-binding" evidence="2">
    <location>
        <begin position="150"/>
        <end position="203"/>
    </location>
</feature>
<evidence type="ECO:0000256" key="1">
    <source>
        <dbReference type="SAM" id="Phobius"/>
    </source>
</evidence>
<dbReference type="PANTHER" id="PTHR45689:SF5">
    <property type="entry name" value="I[[H]] CHANNEL, ISOFORM E"/>
    <property type="match status" value="1"/>
</dbReference>
<gene>
    <name evidence="3" type="primary">KCNH7_1</name>
    <name evidence="3" type="ORF">HK097_006467</name>
</gene>
<proteinExistence type="predicted"/>
<dbReference type="InterPro" id="IPR051413">
    <property type="entry name" value="K/Na_HCN_channel"/>
</dbReference>
<dbReference type="GO" id="GO:0035725">
    <property type="term" value="P:sodium ion transmembrane transport"/>
    <property type="evidence" value="ECO:0007669"/>
    <property type="project" value="TreeGrafter"/>
</dbReference>
<dbReference type="Gene3D" id="1.10.287.630">
    <property type="entry name" value="Helix hairpin bin"/>
    <property type="match status" value="1"/>
</dbReference>
<organism evidence="3 4">
    <name type="scientific">Rhizophlyctis rosea</name>
    <dbReference type="NCBI Taxonomy" id="64517"/>
    <lineage>
        <taxon>Eukaryota</taxon>
        <taxon>Fungi</taxon>
        <taxon>Fungi incertae sedis</taxon>
        <taxon>Chytridiomycota</taxon>
        <taxon>Chytridiomycota incertae sedis</taxon>
        <taxon>Chytridiomycetes</taxon>
        <taxon>Rhizophlyctidales</taxon>
        <taxon>Rhizophlyctidaceae</taxon>
        <taxon>Rhizophlyctis</taxon>
    </lineage>
</organism>
<comment type="caution">
    <text evidence="3">The sequence shown here is derived from an EMBL/GenBank/DDBJ whole genome shotgun (WGS) entry which is preliminary data.</text>
</comment>
<dbReference type="InterPro" id="IPR018488">
    <property type="entry name" value="cNMP-bd_CS"/>
</dbReference>
<reference evidence="3" key="1">
    <citation type="submission" date="2020-05" db="EMBL/GenBank/DDBJ databases">
        <title>Phylogenomic resolution of chytrid fungi.</title>
        <authorList>
            <person name="Stajich J.E."/>
            <person name="Amses K."/>
            <person name="Simmons R."/>
            <person name="Seto K."/>
            <person name="Myers J."/>
            <person name="Bonds A."/>
            <person name="Quandt C.A."/>
            <person name="Barry K."/>
            <person name="Liu P."/>
            <person name="Grigoriev I."/>
            <person name="Longcore J.E."/>
            <person name="James T.Y."/>
        </authorList>
    </citation>
    <scope>NUCLEOTIDE SEQUENCE</scope>
    <source>
        <strain evidence="3">JEL0318</strain>
    </source>
</reference>
<keyword evidence="4" id="KW-1185">Reference proteome</keyword>
<dbReference type="Pfam" id="PF00027">
    <property type="entry name" value="cNMP_binding"/>
    <property type="match status" value="1"/>
</dbReference>
<protein>
    <submittedName>
        <fullName evidence="3">Potassium voltage-gated channel sub H member 7</fullName>
    </submittedName>
</protein>
<evidence type="ECO:0000313" key="4">
    <source>
        <dbReference type="Proteomes" id="UP001212841"/>
    </source>
</evidence>
<keyword evidence="1" id="KW-1133">Transmembrane helix</keyword>
<dbReference type="GO" id="GO:0098855">
    <property type="term" value="C:HCN channel complex"/>
    <property type="evidence" value="ECO:0007669"/>
    <property type="project" value="TreeGrafter"/>
</dbReference>
<evidence type="ECO:0000259" key="2">
    <source>
        <dbReference type="PROSITE" id="PS50042"/>
    </source>
</evidence>
<dbReference type="PROSITE" id="PS50042">
    <property type="entry name" value="CNMP_BINDING_3"/>
    <property type="match status" value="1"/>
</dbReference>